<proteinExistence type="predicted"/>
<dbReference type="Proteomes" id="UP000620266">
    <property type="component" value="Unassembled WGS sequence"/>
</dbReference>
<organism evidence="6 7">
    <name type="scientific">Oxalicibacterium flavum</name>
    <dbReference type="NCBI Taxonomy" id="179467"/>
    <lineage>
        <taxon>Bacteria</taxon>
        <taxon>Pseudomonadati</taxon>
        <taxon>Pseudomonadota</taxon>
        <taxon>Betaproteobacteria</taxon>
        <taxon>Burkholderiales</taxon>
        <taxon>Oxalobacteraceae</taxon>
        <taxon>Oxalicibacterium</taxon>
    </lineage>
</organism>
<dbReference type="Pfam" id="PF00005">
    <property type="entry name" value="ABC_tran"/>
    <property type="match status" value="1"/>
</dbReference>
<evidence type="ECO:0000313" key="7">
    <source>
        <dbReference type="Proteomes" id="UP000620266"/>
    </source>
</evidence>
<dbReference type="GO" id="GO:0005886">
    <property type="term" value="C:plasma membrane"/>
    <property type="evidence" value="ECO:0007669"/>
    <property type="project" value="TreeGrafter"/>
</dbReference>
<dbReference type="InterPro" id="IPR017911">
    <property type="entry name" value="MacB-like_ATP-bd"/>
</dbReference>
<dbReference type="CDD" id="cd03255">
    <property type="entry name" value="ABC_MJ0796_LolCDE_FtsE"/>
    <property type="match status" value="1"/>
</dbReference>
<comment type="caution">
    <text evidence="6">The sequence shown here is derived from an EMBL/GenBank/DDBJ whole genome shotgun (WGS) entry which is preliminary data.</text>
</comment>
<dbReference type="GO" id="GO:0016887">
    <property type="term" value="F:ATP hydrolysis activity"/>
    <property type="evidence" value="ECO:0007669"/>
    <property type="project" value="InterPro"/>
</dbReference>
<dbReference type="GO" id="GO:0005524">
    <property type="term" value="F:ATP binding"/>
    <property type="evidence" value="ECO:0007669"/>
    <property type="project" value="UniProtKB-KW"/>
</dbReference>
<dbReference type="InterPro" id="IPR003439">
    <property type="entry name" value="ABC_transporter-like_ATP-bd"/>
</dbReference>
<dbReference type="InterPro" id="IPR015854">
    <property type="entry name" value="ABC_transpr_LolD-like"/>
</dbReference>
<dbReference type="Gene3D" id="3.40.50.300">
    <property type="entry name" value="P-loop containing nucleotide triphosphate hydrolases"/>
    <property type="match status" value="1"/>
</dbReference>
<dbReference type="PANTHER" id="PTHR24220:SF611">
    <property type="entry name" value="ATP-BINDING COMPONENT OF ABC TRANSPORTER-RELATED"/>
    <property type="match status" value="1"/>
</dbReference>
<gene>
    <name evidence="6" type="ORF">GCM10007205_01240</name>
</gene>
<keyword evidence="2" id="KW-0472">Membrane</keyword>
<sequence>MSGAIVRLDQVRFAWSRQAEPLLDIATLQIDAGESLFLHGPSGCGKSTLLSLMAGVLTASSGSVTVCGKDWKALGEAARDRHRADHVGYIFQQFNLLPYLSVLDNVLLPCRFSKLRRAHAERDSGDIRHDAGRWLRGMGLPEPMWQRAARELSVGQQQRVAAARALIGKPALVIADEPTSALDEGRQNSFLDLLQQACHAADSALILVSHDQRIASRFDRNASLPELNHAYVPAADTAQA</sequence>
<evidence type="ECO:0000259" key="5">
    <source>
        <dbReference type="PROSITE" id="PS50893"/>
    </source>
</evidence>
<dbReference type="PROSITE" id="PS50893">
    <property type="entry name" value="ABC_TRANSPORTER_2"/>
    <property type="match status" value="1"/>
</dbReference>
<evidence type="ECO:0000313" key="6">
    <source>
        <dbReference type="EMBL" id="GGB95738.1"/>
    </source>
</evidence>
<dbReference type="GO" id="GO:0022857">
    <property type="term" value="F:transmembrane transporter activity"/>
    <property type="evidence" value="ECO:0007669"/>
    <property type="project" value="TreeGrafter"/>
</dbReference>
<keyword evidence="1" id="KW-0813">Transport</keyword>
<dbReference type="PANTHER" id="PTHR24220">
    <property type="entry name" value="IMPORT ATP-BINDING PROTEIN"/>
    <property type="match status" value="1"/>
</dbReference>
<keyword evidence="2" id="KW-1003">Cell membrane</keyword>
<name>A0A8J2XX47_9BURK</name>
<reference evidence="6" key="2">
    <citation type="submission" date="2020-09" db="EMBL/GenBank/DDBJ databases">
        <authorList>
            <person name="Sun Q."/>
            <person name="Sedlacek I."/>
        </authorList>
    </citation>
    <scope>NUCLEOTIDE SEQUENCE</scope>
    <source>
        <strain evidence="6">CCM 7086</strain>
    </source>
</reference>
<keyword evidence="7" id="KW-1185">Reference proteome</keyword>
<dbReference type="AlphaFoldDB" id="A0A8J2XX47"/>
<dbReference type="SMART" id="SM00382">
    <property type="entry name" value="AAA"/>
    <property type="match status" value="1"/>
</dbReference>
<protein>
    <submittedName>
        <fullName evidence="6">Methionine ABC transporter ATP-binding protein</fullName>
    </submittedName>
</protein>
<dbReference type="EMBL" id="BMCG01000001">
    <property type="protein sequence ID" value="GGB95738.1"/>
    <property type="molecule type" value="Genomic_DNA"/>
</dbReference>
<feature type="domain" description="ABC transporter" evidence="5">
    <location>
        <begin position="6"/>
        <end position="240"/>
    </location>
</feature>
<keyword evidence="4 6" id="KW-0067">ATP-binding</keyword>
<evidence type="ECO:0000256" key="4">
    <source>
        <dbReference type="ARBA" id="ARBA00022840"/>
    </source>
</evidence>
<evidence type="ECO:0000256" key="1">
    <source>
        <dbReference type="ARBA" id="ARBA00022448"/>
    </source>
</evidence>
<dbReference type="InterPro" id="IPR003593">
    <property type="entry name" value="AAA+_ATPase"/>
</dbReference>
<keyword evidence="3" id="KW-0547">Nucleotide-binding</keyword>
<reference evidence="6" key="1">
    <citation type="journal article" date="2014" name="Int. J. Syst. Evol. Microbiol.">
        <title>Complete genome sequence of Corynebacterium casei LMG S-19264T (=DSM 44701T), isolated from a smear-ripened cheese.</title>
        <authorList>
            <consortium name="US DOE Joint Genome Institute (JGI-PGF)"/>
            <person name="Walter F."/>
            <person name="Albersmeier A."/>
            <person name="Kalinowski J."/>
            <person name="Ruckert C."/>
        </authorList>
    </citation>
    <scope>NUCLEOTIDE SEQUENCE</scope>
    <source>
        <strain evidence="6">CCM 7086</strain>
    </source>
</reference>
<evidence type="ECO:0000256" key="2">
    <source>
        <dbReference type="ARBA" id="ARBA00022475"/>
    </source>
</evidence>
<evidence type="ECO:0000256" key="3">
    <source>
        <dbReference type="ARBA" id="ARBA00022741"/>
    </source>
</evidence>
<accession>A0A8J2XX47</accession>
<dbReference type="SUPFAM" id="SSF52540">
    <property type="entry name" value="P-loop containing nucleoside triphosphate hydrolases"/>
    <property type="match status" value="1"/>
</dbReference>
<dbReference type="RefSeq" id="WP_188394244.1">
    <property type="nucleotide sequence ID" value="NZ_BMCG01000001.1"/>
</dbReference>
<dbReference type="InterPro" id="IPR027417">
    <property type="entry name" value="P-loop_NTPase"/>
</dbReference>